<evidence type="ECO:0000256" key="3">
    <source>
        <dbReference type="ARBA" id="ARBA00022989"/>
    </source>
</evidence>
<sequence>MTTNPTKEQTFIHHLIELRDRLIRAGIGVLLVFVCLVYFSNDIYNFVATPLLKVMPEGGKMIATDVVAPFLAPIKLTLWVSFFIAIPWVLYQVWAFVAPGLYQHEKRVAFPIIFTSVCLFYLGMFFAYYAVMPVMFKFLSGSAPAGVEIATDINKYLSTVLRLFFFFGVVFEIPIILIILVSLRILKTESLMSKRPYIIVGIFTVSAIATPPDPFSMIIFASAAILLFELGLYIGKRIEKKRALKEAEELENENENGNSNTPAETTEKES</sequence>
<evidence type="ECO:0000256" key="1">
    <source>
        <dbReference type="ARBA" id="ARBA00004141"/>
    </source>
</evidence>
<proteinExistence type="inferred from homology"/>
<feature type="transmembrane region" description="Helical" evidence="5">
    <location>
        <begin position="76"/>
        <end position="97"/>
    </location>
</feature>
<keyword evidence="4 5" id="KW-0472">Membrane</keyword>
<comment type="similarity">
    <text evidence="5">Belongs to the TatC family.</text>
</comment>
<feature type="transmembrane region" description="Helical" evidence="5">
    <location>
        <begin position="109"/>
        <end position="131"/>
    </location>
</feature>
<comment type="function">
    <text evidence="5">Part of the twin-arginine translocation (Tat) system that transports large folded proteins containing a characteristic twin-arginine motif in their signal peptide across membranes. Together with TatB, TatC is part of a receptor directly interacting with Tat signal peptides.</text>
</comment>
<dbReference type="PRINTS" id="PR01840">
    <property type="entry name" value="TATCFAMILY"/>
</dbReference>
<dbReference type="HAMAP" id="MF_00902">
    <property type="entry name" value="TatC"/>
    <property type="match status" value="1"/>
</dbReference>
<feature type="transmembrane region" description="Helical" evidence="5">
    <location>
        <begin position="195"/>
        <end position="211"/>
    </location>
</feature>
<evidence type="ECO:0000256" key="5">
    <source>
        <dbReference type="HAMAP-Rule" id="MF_00902"/>
    </source>
</evidence>
<evidence type="ECO:0000256" key="2">
    <source>
        <dbReference type="ARBA" id="ARBA00022692"/>
    </source>
</evidence>
<evidence type="ECO:0000256" key="6">
    <source>
        <dbReference type="SAM" id="MobiDB-lite"/>
    </source>
</evidence>
<keyword evidence="5" id="KW-0811">Translocation</keyword>
<gene>
    <name evidence="5 7" type="primary">tatC</name>
    <name evidence="7" type="ORF">DC083_08595</name>
</gene>
<name>A0A2U2ACT2_9GAMM</name>
<dbReference type="OrthoDB" id="9777044at2"/>
<dbReference type="InterPro" id="IPR002033">
    <property type="entry name" value="TatC"/>
</dbReference>
<dbReference type="AlphaFoldDB" id="A0A2U2ACT2"/>
<keyword evidence="5" id="KW-1003">Cell membrane</keyword>
<evidence type="ECO:0000313" key="8">
    <source>
        <dbReference type="Proteomes" id="UP000245020"/>
    </source>
</evidence>
<keyword evidence="3 5" id="KW-1133">Transmembrane helix</keyword>
<reference evidence="8" key="1">
    <citation type="submission" date="2018-05" db="EMBL/GenBank/DDBJ databases">
        <title>Ignatzschineria dubaiensis sp. nov., isolated from necrotic foot tissues of dromedaries (Camelus dromedarius) and associated maggots in Dubai, United Arab Emirates.</title>
        <authorList>
            <person name="Tsang C.C."/>
            <person name="Tang J.Y.M."/>
            <person name="Fong J.Y.H."/>
            <person name="Kinne J."/>
            <person name="Lee H.H."/>
            <person name="Joseph M."/>
            <person name="Jose S."/>
            <person name="Schuster R.K."/>
            <person name="Tang Y."/>
            <person name="Sivakumar S."/>
            <person name="Chen J.H.K."/>
            <person name="Teng J.L.L."/>
            <person name="Lau S.K.P."/>
            <person name="Wernery U."/>
            <person name="Woo P.C.Y."/>
        </authorList>
    </citation>
    <scope>NUCLEOTIDE SEQUENCE [LARGE SCALE GENOMIC DNA]</scope>
    <source>
        <strain evidence="8">KCTC 22644</strain>
    </source>
</reference>
<keyword evidence="5" id="KW-0813">Transport</keyword>
<dbReference type="Pfam" id="PF00902">
    <property type="entry name" value="TatC"/>
    <property type="match status" value="1"/>
</dbReference>
<accession>A0A2U2ACT2</accession>
<dbReference type="EMBL" id="QEWQ01000006">
    <property type="protein sequence ID" value="PWD80369.1"/>
    <property type="molecule type" value="Genomic_DNA"/>
</dbReference>
<feature type="transmembrane region" description="Helical" evidence="5">
    <location>
        <begin position="21"/>
        <end position="40"/>
    </location>
</feature>
<dbReference type="RefSeq" id="WP_109189813.1">
    <property type="nucleotide sequence ID" value="NZ_BMYA01000004.1"/>
</dbReference>
<dbReference type="GO" id="GO:0043953">
    <property type="term" value="P:protein transport by the Tat complex"/>
    <property type="evidence" value="ECO:0007669"/>
    <property type="project" value="UniProtKB-UniRule"/>
</dbReference>
<evidence type="ECO:0000256" key="4">
    <source>
        <dbReference type="ARBA" id="ARBA00023136"/>
    </source>
</evidence>
<feature type="region of interest" description="Disordered" evidence="6">
    <location>
        <begin position="246"/>
        <end position="270"/>
    </location>
</feature>
<keyword evidence="8" id="KW-1185">Reference proteome</keyword>
<keyword evidence="2 5" id="KW-0812">Transmembrane</keyword>
<keyword evidence="5" id="KW-0653">Protein transport</keyword>
<dbReference type="NCBIfam" id="TIGR00945">
    <property type="entry name" value="tatC"/>
    <property type="match status" value="1"/>
</dbReference>
<evidence type="ECO:0000313" key="7">
    <source>
        <dbReference type="EMBL" id="PWD80369.1"/>
    </source>
</evidence>
<dbReference type="GO" id="GO:0033281">
    <property type="term" value="C:TAT protein transport complex"/>
    <property type="evidence" value="ECO:0007669"/>
    <property type="project" value="UniProtKB-UniRule"/>
</dbReference>
<dbReference type="PANTHER" id="PTHR30371">
    <property type="entry name" value="SEC-INDEPENDENT PROTEIN TRANSLOCASE PROTEIN TATC"/>
    <property type="match status" value="1"/>
</dbReference>
<feature type="transmembrane region" description="Helical" evidence="5">
    <location>
        <begin position="163"/>
        <end position="183"/>
    </location>
</feature>
<comment type="subcellular location">
    <subcellularLocation>
        <location evidence="5">Cell membrane</location>
        <topology evidence="5">Multi-pass membrane protein</topology>
    </subcellularLocation>
    <subcellularLocation>
        <location evidence="1">Membrane</location>
        <topology evidence="1">Multi-pass membrane protein</topology>
    </subcellularLocation>
</comment>
<dbReference type="GO" id="GO:0009977">
    <property type="term" value="F:proton motive force dependent protein transmembrane transporter activity"/>
    <property type="evidence" value="ECO:0007669"/>
    <property type="project" value="TreeGrafter"/>
</dbReference>
<comment type="caution">
    <text evidence="7">The sequence shown here is derived from an EMBL/GenBank/DDBJ whole genome shotgun (WGS) entry which is preliminary data.</text>
</comment>
<dbReference type="GO" id="GO:0065002">
    <property type="term" value="P:intracellular protein transmembrane transport"/>
    <property type="evidence" value="ECO:0007669"/>
    <property type="project" value="TreeGrafter"/>
</dbReference>
<feature type="transmembrane region" description="Helical" evidence="5">
    <location>
        <begin position="217"/>
        <end position="235"/>
    </location>
</feature>
<dbReference type="PANTHER" id="PTHR30371:SF0">
    <property type="entry name" value="SEC-INDEPENDENT PROTEIN TRANSLOCASE PROTEIN TATC, CHLOROPLASTIC-RELATED"/>
    <property type="match status" value="1"/>
</dbReference>
<organism evidence="7 8">
    <name type="scientific">Ignatzschineria ureiclastica</name>
    <dbReference type="NCBI Taxonomy" id="472582"/>
    <lineage>
        <taxon>Bacteria</taxon>
        <taxon>Pseudomonadati</taxon>
        <taxon>Pseudomonadota</taxon>
        <taxon>Gammaproteobacteria</taxon>
        <taxon>Cardiobacteriales</taxon>
        <taxon>Ignatzschineriaceae</taxon>
        <taxon>Ignatzschineria</taxon>
    </lineage>
</organism>
<comment type="subunit">
    <text evidence="5">The Tat system comprises two distinct complexes: a TatABC complex, containing multiple copies of TatA, TatB and TatC subunits, and a separate TatA complex, containing only TatA subunits. Substrates initially bind to the TatABC complex, which probably triggers association of the separate TatA complex to form the active translocon.</text>
</comment>
<protein>
    <recommendedName>
        <fullName evidence="5">Sec-independent protein translocase protein TatC</fullName>
    </recommendedName>
</protein>
<dbReference type="Proteomes" id="UP000245020">
    <property type="component" value="Unassembled WGS sequence"/>
</dbReference>